<feature type="transmembrane region" description="Helical" evidence="1">
    <location>
        <begin position="79"/>
        <end position="104"/>
    </location>
</feature>
<protein>
    <submittedName>
        <fullName evidence="2">Uncharacterized protein</fullName>
    </submittedName>
</protein>
<accession>A0ABD1JIC8</accession>
<proteinExistence type="predicted"/>
<keyword evidence="1" id="KW-0812">Transmembrane</keyword>
<dbReference type="AlphaFoldDB" id="A0ABD1JIC8"/>
<name>A0ABD1JIC8_9TELE</name>
<comment type="caution">
    <text evidence="2">The sequence shown here is derived from an EMBL/GenBank/DDBJ whole genome shotgun (WGS) entry which is preliminary data.</text>
</comment>
<evidence type="ECO:0000313" key="3">
    <source>
        <dbReference type="Proteomes" id="UP001591681"/>
    </source>
</evidence>
<evidence type="ECO:0000313" key="2">
    <source>
        <dbReference type="EMBL" id="KAL2086914.1"/>
    </source>
</evidence>
<dbReference type="Proteomes" id="UP001591681">
    <property type="component" value="Unassembled WGS sequence"/>
</dbReference>
<gene>
    <name evidence="2" type="ORF">ACEWY4_017973</name>
</gene>
<keyword evidence="3" id="KW-1185">Reference proteome</keyword>
<dbReference type="EMBL" id="JBHFQA010000015">
    <property type="protein sequence ID" value="KAL2086914.1"/>
    <property type="molecule type" value="Genomic_DNA"/>
</dbReference>
<evidence type="ECO:0000256" key="1">
    <source>
        <dbReference type="SAM" id="Phobius"/>
    </source>
</evidence>
<sequence length="267" mass="29051">MGMGGCSCCRGNSFSPLFRPKVFSGWPVAVVKWGDVFLGLCHGTMNGSHSTQASTFLNQTTTHEALGQDMSASIHEFKVFNITLTTLALCVLTVTGVLCSISLLRRRRQSKQARVYESAVGGLESPVTSLESSVGESSSSVAVGGEPSSGLALLLRREVHCSLRRPLSALLLRRREAPKDNSRIYYIYSNPLPVGKDEDEEEVEEVVEEEVEEKVVEELGKRGVAVSPAGGVEGRRGEKERPLSLYELAQEPGSGITLHSETFYMQL</sequence>
<keyword evidence="1" id="KW-1133">Transmembrane helix</keyword>
<keyword evidence="1" id="KW-0472">Membrane</keyword>
<reference evidence="2 3" key="1">
    <citation type="submission" date="2024-09" db="EMBL/GenBank/DDBJ databases">
        <title>A chromosome-level genome assembly of Gray's grenadier anchovy, Coilia grayii.</title>
        <authorList>
            <person name="Fu Z."/>
        </authorList>
    </citation>
    <scope>NUCLEOTIDE SEQUENCE [LARGE SCALE GENOMIC DNA]</scope>
    <source>
        <strain evidence="2">G4</strain>
        <tissue evidence="2">Muscle</tissue>
    </source>
</reference>
<organism evidence="2 3">
    <name type="scientific">Coilia grayii</name>
    <name type="common">Gray's grenadier anchovy</name>
    <dbReference type="NCBI Taxonomy" id="363190"/>
    <lineage>
        <taxon>Eukaryota</taxon>
        <taxon>Metazoa</taxon>
        <taxon>Chordata</taxon>
        <taxon>Craniata</taxon>
        <taxon>Vertebrata</taxon>
        <taxon>Euteleostomi</taxon>
        <taxon>Actinopterygii</taxon>
        <taxon>Neopterygii</taxon>
        <taxon>Teleostei</taxon>
        <taxon>Clupei</taxon>
        <taxon>Clupeiformes</taxon>
        <taxon>Clupeoidei</taxon>
        <taxon>Engraulidae</taxon>
        <taxon>Coilinae</taxon>
        <taxon>Coilia</taxon>
    </lineage>
</organism>